<gene>
    <name evidence="2" type="ORF">E2F48_05465</name>
</gene>
<accession>A0A4R5TZG5</accession>
<feature type="domain" description="Polysaccharide pyruvyl transferase" evidence="1">
    <location>
        <begin position="16"/>
        <end position="309"/>
    </location>
</feature>
<proteinExistence type="predicted"/>
<evidence type="ECO:0000259" key="1">
    <source>
        <dbReference type="Pfam" id="PF04230"/>
    </source>
</evidence>
<dbReference type="GO" id="GO:0016740">
    <property type="term" value="F:transferase activity"/>
    <property type="evidence" value="ECO:0007669"/>
    <property type="project" value="UniProtKB-KW"/>
</dbReference>
<dbReference type="AlphaFoldDB" id="A0A4R5TZG5"/>
<protein>
    <submittedName>
        <fullName evidence="2">Polysaccharide pyruvyl transferase family protein</fullName>
    </submittedName>
</protein>
<evidence type="ECO:0000313" key="3">
    <source>
        <dbReference type="Proteomes" id="UP000295411"/>
    </source>
</evidence>
<dbReference type="Proteomes" id="UP000295411">
    <property type="component" value="Unassembled WGS sequence"/>
</dbReference>
<comment type="caution">
    <text evidence="2">The sequence shown here is derived from an EMBL/GenBank/DDBJ whole genome shotgun (WGS) entry which is preliminary data.</text>
</comment>
<keyword evidence="3" id="KW-1185">Reference proteome</keyword>
<dbReference type="Pfam" id="PF04230">
    <property type="entry name" value="PS_pyruv_trans"/>
    <property type="match status" value="1"/>
</dbReference>
<dbReference type="OrthoDB" id="8444043at2"/>
<evidence type="ECO:0000313" key="2">
    <source>
        <dbReference type="EMBL" id="TDK26636.1"/>
    </source>
</evidence>
<organism evidence="2 3">
    <name type="scientific">Arthrobacter crusticola</name>
    <dbReference type="NCBI Taxonomy" id="2547960"/>
    <lineage>
        <taxon>Bacteria</taxon>
        <taxon>Bacillati</taxon>
        <taxon>Actinomycetota</taxon>
        <taxon>Actinomycetes</taxon>
        <taxon>Micrococcales</taxon>
        <taxon>Micrococcaceae</taxon>
        <taxon>Arthrobacter</taxon>
    </lineage>
</organism>
<keyword evidence="2" id="KW-0808">Transferase</keyword>
<name>A0A4R5TZG5_9MICC</name>
<dbReference type="RefSeq" id="WP_133402996.1">
    <property type="nucleotide sequence ID" value="NZ_SMTK01000002.1"/>
</dbReference>
<sequence>MQQGLIYLIGPSGNPNFGDEFIAASWLRHLATARPEAEVWLDCPNPGLAQVLFNGLHPNLRVTNTLWRLVQENAGRPVGEAAEIITSRITGFGSPYYDLGLLKLRDAESFHLLGGGYINDNWASHAGLVHALRAVRSLTGARLFATGQGLMPVISQGVPAPELFEDFDHVSARDDAGAEAYGVTRGLDDAFLGVTEEMSRNRFSDGLYVCIQSDTIDAERFDGAVDFARKAVEEAREQGRKVYYVEAIPGGDYAAYQRLADLIPEENFLSFMHVWIHGLPLSPHQTWVTSRFHLHLLGAAAGGRGIAVGMKKGYYDVAHRSVETLGSGWVLALEDETPSMPRERGQLANDLSVLVADKRAEAERLYPAPTPAASVPPAAARFLGGSIGGALRNKLAR</sequence>
<dbReference type="InterPro" id="IPR007345">
    <property type="entry name" value="Polysacch_pyruvyl_Trfase"/>
</dbReference>
<reference evidence="2 3" key="1">
    <citation type="submission" date="2019-03" db="EMBL/GenBank/DDBJ databases">
        <title>Arthrobacter sp. nov., an bacterium isolated from biocrust in Mu Us Desert.</title>
        <authorList>
            <person name="Lixiong L."/>
        </authorList>
    </citation>
    <scope>NUCLEOTIDE SEQUENCE [LARGE SCALE GENOMIC DNA]</scope>
    <source>
        <strain evidence="2 3">SLN-3</strain>
    </source>
</reference>
<dbReference type="EMBL" id="SMTK01000002">
    <property type="protein sequence ID" value="TDK26636.1"/>
    <property type="molecule type" value="Genomic_DNA"/>
</dbReference>